<protein>
    <submittedName>
        <fullName evidence="2">Uncharacterized protein</fullName>
    </submittedName>
</protein>
<organism evidence="2 3">
    <name type="scientific">Nocardioides nanhaiensis</name>
    <dbReference type="NCBI Taxonomy" id="1476871"/>
    <lineage>
        <taxon>Bacteria</taxon>
        <taxon>Bacillati</taxon>
        <taxon>Actinomycetota</taxon>
        <taxon>Actinomycetes</taxon>
        <taxon>Propionibacteriales</taxon>
        <taxon>Nocardioidaceae</taxon>
        <taxon>Nocardioides</taxon>
    </lineage>
</organism>
<comment type="caution">
    <text evidence="2">The sequence shown here is derived from an EMBL/GenBank/DDBJ whole genome shotgun (WGS) entry which is preliminary data.</text>
</comment>
<feature type="transmembrane region" description="Helical" evidence="1">
    <location>
        <begin position="12"/>
        <end position="31"/>
    </location>
</feature>
<gene>
    <name evidence="2" type="ORF">GCM10023226_23570</name>
</gene>
<sequence length="121" mass="12328">MTAGLPGTGLGGLFYLILSLLMPLRELYLTACGRSSRARWRFVLTQLAIALGIIAAMVASATLAVRVASADRAAGTLGPDVLALPALGSLAGLVCLLLVVRVWALVPGAARDTPAESLTAG</sequence>
<dbReference type="Proteomes" id="UP001500621">
    <property type="component" value="Unassembled WGS sequence"/>
</dbReference>
<keyword evidence="1" id="KW-0812">Transmembrane</keyword>
<feature type="transmembrane region" description="Helical" evidence="1">
    <location>
        <begin position="81"/>
        <end position="104"/>
    </location>
</feature>
<evidence type="ECO:0000313" key="3">
    <source>
        <dbReference type="Proteomes" id="UP001500621"/>
    </source>
</evidence>
<keyword evidence="3" id="KW-1185">Reference proteome</keyword>
<feature type="transmembrane region" description="Helical" evidence="1">
    <location>
        <begin position="43"/>
        <end position="69"/>
    </location>
</feature>
<reference evidence="3" key="1">
    <citation type="journal article" date="2019" name="Int. J. Syst. Evol. Microbiol.">
        <title>The Global Catalogue of Microorganisms (GCM) 10K type strain sequencing project: providing services to taxonomists for standard genome sequencing and annotation.</title>
        <authorList>
            <consortium name="The Broad Institute Genomics Platform"/>
            <consortium name="The Broad Institute Genome Sequencing Center for Infectious Disease"/>
            <person name="Wu L."/>
            <person name="Ma J."/>
        </authorList>
    </citation>
    <scope>NUCLEOTIDE SEQUENCE [LARGE SCALE GENOMIC DNA]</scope>
    <source>
        <strain evidence="3">JCM 18127</strain>
    </source>
</reference>
<accession>A0ABP8WD32</accession>
<proteinExistence type="predicted"/>
<keyword evidence="1" id="KW-1133">Transmembrane helix</keyword>
<keyword evidence="1" id="KW-0472">Membrane</keyword>
<evidence type="ECO:0000256" key="1">
    <source>
        <dbReference type="SAM" id="Phobius"/>
    </source>
</evidence>
<name>A0ABP8WD32_9ACTN</name>
<evidence type="ECO:0000313" key="2">
    <source>
        <dbReference type="EMBL" id="GAA4685313.1"/>
    </source>
</evidence>
<dbReference type="RefSeq" id="WP_345265989.1">
    <property type="nucleotide sequence ID" value="NZ_BAABIM010000002.1"/>
</dbReference>
<dbReference type="EMBL" id="BAABIM010000002">
    <property type="protein sequence ID" value="GAA4685313.1"/>
    <property type="molecule type" value="Genomic_DNA"/>
</dbReference>